<dbReference type="RefSeq" id="WP_091989394.1">
    <property type="nucleotide sequence ID" value="NZ_FOLO01000049.1"/>
</dbReference>
<dbReference type="STRING" id="1123010.SAMN02745724_04223"/>
<reference evidence="1 2" key="1">
    <citation type="submission" date="2016-10" db="EMBL/GenBank/DDBJ databases">
        <authorList>
            <person name="de Groot N.N."/>
        </authorList>
    </citation>
    <scope>NUCLEOTIDE SEQUENCE [LARGE SCALE GENOMIC DNA]</scope>
    <source>
        <strain evidence="1 2">DSM 6059</strain>
    </source>
</reference>
<organism evidence="1 2">
    <name type="scientific">Pseudoalteromonas denitrificans DSM 6059</name>
    <dbReference type="NCBI Taxonomy" id="1123010"/>
    <lineage>
        <taxon>Bacteria</taxon>
        <taxon>Pseudomonadati</taxon>
        <taxon>Pseudomonadota</taxon>
        <taxon>Gammaproteobacteria</taxon>
        <taxon>Alteromonadales</taxon>
        <taxon>Pseudoalteromonadaceae</taxon>
        <taxon>Pseudoalteromonas</taxon>
    </lineage>
</organism>
<protein>
    <submittedName>
        <fullName evidence="1">Uncharacterized protein</fullName>
    </submittedName>
</protein>
<evidence type="ECO:0000313" key="2">
    <source>
        <dbReference type="Proteomes" id="UP000198862"/>
    </source>
</evidence>
<name>A0A1I1RFF7_9GAMM</name>
<dbReference type="AlphaFoldDB" id="A0A1I1RFF7"/>
<dbReference type="Proteomes" id="UP000198862">
    <property type="component" value="Unassembled WGS sequence"/>
</dbReference>
<evidence type="ECO:0000313" key="1">
    <source>
        <dbReference type="EMBL" id="SFD33081.1"/>
    </source>
</evidence>
<gene>
    <name evidence="1" type="ORF">SAMN02745724_04223</name>
</gene>
<sequence>MHKNQITKSALINIITSWGESEISIQKLQIWMLDNFEPDEVDIGLGETEATIEAMHIVMNEYELAKEEKCLQEQYLLAIKYINCTEENYNQCKSDFLRKGFCD</sequence>
<proteinExistence type="predicted"/>
<dbReference type="OrthoDB" id="6292287at2"/>
<accession>A0A1I1RFF7</accession>
<keyword evidence="2" id="KW-1185">Reference proteome</keyword>
<dbReference type="EMBL" id="FOLO01000049">
    <property type="protein sequence ID" value="SFD33081.1"/>
    <property type="molecule type" value="Genomic_DNA"/>
</dbReference>